<dbReference type="AlphaFoldDB" id="A0A0D8JW23"/>
<dbReference type="Proteomes" id="UP000001261">
    <property type="component" value="Unassembled WGS sequence"/>
</dbReference>
<dbReference type="VEuPathDB" id="FungiDB:CIMG_13723"/>
<name>A0A0D8JW23_COCIM</name>
<gene>
    <name evidence="1" type="ORF">CIMG_13723</name>
</gene>
<reference evidence="2" key="1">
    <citation type="journal article" date="2009" name="Genome Res.">
        <title>Comparative genomic analyses of the human fungal pathogens Coccidioides and their relatives.</title>
        <authorList>
            <person name="Sharpton T.J."/>
            <person name="Stajich J.E."/>
            <person name="Rounsley S.D."/>
            <person name="Gardner M.J."/>
            <person name="Wortman J.R."/>
            <person name="Jordar V.S."/>
            <person name="Maiti R."/>
            <person name="Kodira C.D."/>
            <person name="Neafsey D.E."/>
            <person name="Zeng Q."/>
            <person name="Hung C.-Y."/>
            <person name="McMahan C."/>
            <person name="Muszewska A."/>
            <person name="Grynberg M."/>
            <person name="Mandel M.A."/>
            <person name="Kellner E.M."/>
            <person name="Barker B.M."/>
            <person name="Galgiani J.N."/>
            <person name="Orbach M.J."/>
            <person name="Kirkland T.N."/>
            <person name="Cole G.T."/>
            <person name="Henn M.R."/>
            <person name="Birren B.W."/>
            <person name="Taylor J.W."/>
        </authorList>
    </citation>
    <scope>NUCLEOTIDE SEQUENCE [LARGE SCALE GENOMIC DNA]</scope>
    <source>
        <strain evidence="2">RS</strain>
    </source>
</reference>
<sequence length="134" mass="15228">MRKPCSRGLASWGNNCTAGRLRCCRWLDPHRDKLFPVQTLHDGSPGFVGQRGTSVPLSTKSLHNEASPCRLVARYFSRRLVSVSSMYPYPFRPALACYLSALALRRKGKAQIVSWPRETVRKKARFDDFAPKYP</sequence>
<protein>
    <submittedName>
        <fullName evidence="1">Uncharacterized protein</fullName>
    </submittedName>
</protein>
<keyword evidence="2" id="KW-1185">Reference proteome</keyword>
<accession>A0A0D8JW23</accession>
<dbReference type="InParanoid" id="A0A0D8JW23"/>
<dbReference type="GeneID" id="24165350"/>
<evidence type="ECO:0000313" key="1">
    <source>
        <dbReference type="EMBL" id="KJF61530.1"/>
    </source>
</evidence>
<dbReference type="KEGG" id="cim:CIMG_13723"/>
<dbReference type="EMBL" id="GG704916">
    <property type="protein sequence ID" value="KJF61530.1"/>
    <property type="molecule type" value="Genomic_DNA"/>
</dbReference>
<evidence type="ECO:0000313" key="2">
    <source>
        <dbReference type="Proteomes" id="UP000001261"/>
    </source>
</evidence>
<dbReference type="RefSeq" id="XP_004446376.1">
    <property type="nucleotide sequence ID" value="XM_004446319.1"/>
</dbReference>
<organism evidence="1 2">
    <name type="scientific">Coccidioides immitis (strain RS)</name>
    <name type="common">Valley fever fungus</name>
    <dbReference type="NCBI Taxonomy" id="246410"/>
    <lineage>
        <taxon>Eukaryota</taxon>
        <taxon>Fungi</taxon>
        <taxon>Dikarya</taxon>
        <taxon>Ascomycota</taxon>
        <taxon>Pezizomycotina</taxon>
        <taxon>Eurotiomycetes</taxon>
        <taxon>Eurotiomycetidae</taxon>
        <taxon>Onygenales</taxon>
        <taxon>Onygenaceae</taxon>
        <taxon>Coccidioides</taxon>
    </lineage>
</organism>
<reference evidence="2" key="2">
    <citation type="journal article" date="2010" name="Genome Res.">
        <title>Population genomic sequencing of Coccidioides fungi reveals recent hybridization and transposon control.</title>
        <authorList>
            <person name="Neafsey D.E."/>
            <person name="Barker B.M."/>
            <person name="Sharpton T.J."/>
            <person name="Stajich J.E."/>
            <person name="Park D.J."/>
            <person name="Whiston E."/>
            <person name="Hung C.-Y."/>
            <person name="McMahan C."/>
            <person name="White J."/>
            <person name="Sykes S."/>
            <person name="Heiman D."/>
            <person name="Young S."/>
            <person name="Zeng Q."/>
            <person name="Abouelleil A."/>
            <person name="Aftuck L."/>
            <person name="Bessette D."/>
            <person name="Brown A."/>
            <person name="FitzGerald M."/>
            <person name="Lui A."/>
            <person name="Macdonald J.P."/>
            <person name="Priest M."/>
            <person name="Orbach M.J."/>
            <person name="Galgiani J.N."/>
            <person name="Kirkland T.N."/>
            <person name="Cole G.T."/>
            <person name="Birren B.W."/>
            <person name="Henn M.R."/>
            <person name="Taylor J.W."/>
            <person name="Rounsley S.D."/>
        </authorList>
    </citation>
    <scope>GENOME REANNOTATION</scope>
    <source>
        <strain evidence="2">RS</strain>
    </source>
</reference>
<proteinExistence type="predicted"/>